<name>A0AAV7RB48_PLEWA</name>
<evidence type="ECO:0000313" key="15">
    <source>
        <dbReference type="EMBL" id="KAJ1148429.1"/>
    </source>
</evidence>
<dbReference type="EMBL" id="JANPWB010000009">
    <property type="protein sequence ID" value="KAJ1148429.1"/>
    <property type="molecule type" value="Genomic_DNA"/>
</dbReference>
<dbReference type="AlphaFoldDB" id="A0AAV7RB48"/>
<dbReference type="PANTHER" id="PTHR11214:SF151">
    <property type="entry name" value="HEXOSYLTRANSFERASE"/>
    <property type="match status" value="1"/>
</dbReference>
<dbReference type="GO" id="GO:0006629">
    <property type="term" value="P:lipid metabolic process"/>
    <property type="evidence" value="ECO:0007669"/>
    <property type="project" value="UniProtKB-KW"/>
</dbReference>
<keyword evidence="7 13" id="KW-0735">Signal-anchor</keyword>
<organism evidence="15 16">
    <name type="scientific">Pleurodeles waltl</name>
    <name type="common">Iberian ribbed newt</name>
    <dbReference type="NCBI Taxonomy" id="8319"/>
    <lineage>
        <taxon>Eukaryota</taxon>
        <taxon>Metazoa</taxon>
        <taxon>Chordata</taxon>
        <taxon>Craniata</taxon>
        <taxon>Vertebrata</taxon>
        <taxon>Euteleostomi</taxon>
        <taxon>Amphibia</taxon>
        <taxon>Batrachia</taxon>
        <taxon>Caudata</taxon>
        <taxon>Salamandroidea</taxon>
        <taxon>Salamandridae</taxon>
        <taxon>Pleurodelinae</taxon>
        <taxon>Pleurodeles</taxon>
    </lineage>
</organism>
<keyword evidence="6 13" id="KW-0812">Transmembrane</keyword>
<dbReference type="InterPro" id="IPR045821">
    <property type="entry name" value="B3GT2_N"/>
</dbReference>
<evidence type="ECO:0000256" key="6">
    <source>
        <dbReference type="ARBA" id="ARBA00022692"/>
    </source>
</evidence>
<evidence type="ECO:0000313" key="16">
    <source>
        <dbReference type="Proteomes" id="UP001066276"/>
    </source>
</evidence>
<dbReference type="EC" id="2.4.1.-" evidence="13"/>
<dbReference type="GO" id="GO:0006493">
    <property type="term" value="P:protein O-linked glycosylation"/>
    <property type="evidence" value="ECO:0007669"/>
    <property type="project" value="TreeGrafter"/>
</dbReference>
<evidence type="ECO:0000256" key="5">
    <source>
        <dbReference type="ARBA" id="ARBA00022679"/>
    </source>
</evidence>
<dbReference type="PANTHER" id="PTHR11214">
    <property type="entry name" value="BETA-1,3-N-ACETYLGLUCOSAMINYLTRANSFERASE"/>
    <property type="match status" value="1"/>
</dbReference>
<accession>A0AAV7RB48</accession>
<dbReference type="GO" id="GO:0000139">
    <property type="term" value="C:Golgi membrane"/>
    <property type="evidence" value="ECO:0007669"/>
    <property type="project" value="UniProtKB-SubCell"/>
</dbReference>
<evidence type="ECO:0000256" key="12">
    <source>
        <dbReference type="ARBA" id="ARBA00023180"/>
    </source>
</evidence>
<keyword evidence="10" id="KW-0443">Lipid metabolism</keyword>
<evidence type="ECO:0000256" key="8">
    <source>
        <dbReference type="ARBA" id="ARBA00022989"/>
    </source>
</evidence>
<comment type="pathway">
    <text evidence="2">Protein modification; protein glycosylation.</text>
</comment>
<feature type="transmembrane region" description="Helical" evidence="13">
    <location>
        <begin position="12"/>
        <end position="30"/>
    </location>
</feature>
<dbReference type="InterPro" id="IPR002659">
    <property type="entry name" value="Glyco_trans_31"/>
</dbReference>
<sequence length="356" mass="40977">MKATRLKQLLSILWTPLLFMFGIFTLSLFMNSNTGVRRPLFQPITPKAAPSASPILEYVTRSTNQMMPTTRHPLIPPYPYEYRFILNEPDKCRREAPFLVIMIIVDSKDSAARHSIRSTWGNESSIPGVSMARIFLTGISPKLTNEIQTMLQEESVTFKDIIQQDFLDTYNNLTLKTIMGMEWVAKYCPQASYVMKIDSDMFLNVDFLVHKLLRPELPVRSNYMSGYIVSNTGPLRSKAYKWYVPKEVYPKDKYPPYCAGPGYVFSGDLAKKIYDVAQTIQLINMEDSFIGICMDELKISLTEPPPSVFNGHKIEYNRCWFSSLITVHHYSPQQLLEIWPDFQSRNDSECIAKKGR</sequence>
<evidence type="ECO:0000256" key="13">
    <source>
        <dbReference type="RuleBase" id="RU363063"/>
    </source>
</evidence>
<evidence type="ECO:0000256" key="7">
    <source>
        <dbReference type="ARBA" id="ARBA00022968"/>
    </source>
</evidence>
<evidence type="ECO:0000259" key="14">
    <source>
        <dbReference type="Pfam" id="PF19341"/>
    </source>
</evidence>
<keyword evidence="4 13" id="KW-0328">Glycosyltransferase</keyword>
<evidence type="ECO:0000256" key="10">
    <source>
        <dbReference type="ARBA" id="ARBA00023098"/>
    </source>
</evidence>
<evidence type="ECO:0000256" key="4">
    <source>
        <dbReference type="ARBA" id="ARBA00022676"/>
    </source>
</evidence>
<dbReference type="GO" id="GO:0008499">
    <property type="term" value="F:N-acetyl-beta-D-glucosaminide beta-(1,3)-galactosyltransferase activity"/>
    <property type="evidence" value="ECO:0007669"/>
    <property type="project" value="TreeGrafter"/>
</dbReference>
<keyword evidence="16" id="KW-1185">Reference proteome</keyword>
<evidence type="ECO:0000256" key="2">
    <source>
        <dbReference type="ARBA" id="ARBA00004922"/>
    </source>
</evidence>
<keyword evidence="9 13" id="KW-0333">Golgi apparatus</keyword>
<evidence type="ECO:0000256" key="11">
    <source>
        <dbReference type="ARBA" id="ARBA00023136"/>
    </source>
</evidence>
<evidence type="ECO:0000256" key="3">
    <source>
        <dbReference type="ARBA" id="ARBA00008661"/>
    </source>
</evidence>
<keyword evidence="11 13" id="KW-0472">Membrane</keyword>
<feature type="domain" description="Beta-1,3-galactosyltransferase 2 N-terminal" evidence="14">
    <location>
        <begin position="78"/>
        <end position="100"/>
    </location>
</feature>
<keyword evidence="8 13" id="KW-1133">Transmembrane helix</keyword>
<reference evidence="15" key="1">
    <citation type="journal article" date="2022" name="bioRxiv">
        <title>Sequencing and chromosome-scale assembly of the giantPleurodeles waltlgenome.</title>
        <authorList>
            <person name="Brown T."/>
            <person name="Elewa A."/>
            <person name="Iarovenko S."/>
            <person name="Subramanian E."/>
            <person name="Araus A.J."/>
            <person name="Petzold A."/>
            <person name="Susuki M."/>
            <person name="Suzuki K.-i.T."/>
            <person name="Hayashi T."/>
            <person name="Toyoda A."/>
            <person name="Oliveira C."/>
            <person name="Osipova E."/>
            <person name="Leigh N.D."/>
            <person name="Simon A."/>
            <person name="Yun M.H."/>
        </authorList>
    </citation>
    <scope>NUCLEOTIDE SEQUENCE</scope>
    <source>
        <strain evidence="15">20211129_DDA</strain>
        <tissue evidence="15">Liver</tissue>
    </source>
</reference>
<protein>
    <recommendedName>
        <fullName evidence="13">Hexosyltransferase</fullName>
        <ecNumber evidence="13">2.4.1.-</ecNumber>
    </recommendedName>
</protein>
<evidence type="ECO:0000256" key="1">
    <source>
        <dbReference type="ARBA" id="ARBA00004323"/>
    </source>
</evidence>
<proteinExistence type="inferred from homology"/>
<dbReference type="Gene3D" id="3.90.550.50">
    <property type="match status" value="1"/>
</dbReference>
<dbReference type="Proteomes" id="UP001066276">
    <property type="component" value="Chromosome 5"/>
</dbReference>
<dbReference type="Pfam" id="PF01762">
    <property type="entry name" value="Galactosyl_T"/>
    <property type="match status" value="1"/>
</dbReference>
<comment type="subcellular location">
    <subcellularLocation>
        <location evidence="1 13">Golgi apparatus membrane</location>
        <topology evidence="1 13">Single-pass type II membrane protein</topology>
    </subcellularLocation>
</comment>
<comment type="caution">
    <text evidence="15">The sequence shown here is derived from an EMBL/GenBank/DDBJ whole genome shotgun (WGS) entry which is preliminary data.</text>
</comment>
<evidence type="ECO:0000256" key="9">
    <source>
        <dbReference type="ARBA" id="ARBA00023034"/>
    </source>
</evidence>
<keyword evidence="5" id="KW-0808">Transferase</keyword>
<dbReference type="FunFam" id="3.90.550.50:FF:000001">
    <property type="entry name" value="Hexosyltransferase"/>
    <property type="match status" value="1"/>
</dbReference>
<comment type="similarity">
    <text evidence="3 13">Belongs to the glycosyltransferase 31 family.</text>
</comment>
<gene>
    <name evidence="15" type="ORF">NDU88_001265</name>
</gene>
<keyword evidence="12" id="KW-0325">Glycoprotein</keyword>
<dbReference type="Pfam" id="PF19341">
    <property type="entry name" value="B3GALT2_N"/>
    <property type="match status" value="1"/>
</dbReference>